<dbReference type="Proteomes" id="UP000321363">
    <property type="component" value="Unassembled WGS sequence"/>
</dbReference>
<feature type="transmembrane region" description="Helical" evidence="7">
    <location>
        <begin position="204"/>
        <end position="227"/>
    </location>
</feature>
<proteinExistence type="inferred from homology"/>
<dbReference type="GO" id="GO:0055085">
    <property type="term" value="P:transmembrane transport"/>
    <property type="evidence" value="ECO:0007669"/>
    <property type="project" value="InterPro"/>
</dbReference>
<comment type="similarity">
    <text evidence="7">Belongs to the binding-protein-dependent transport system permease family.</text>
</comment>
<keyword evidence="5 7" id="KW-1133">Transmembrane helix</keyword>
<dbReference type="PANTHER" id="PTHR43744">
    <property type="entry name" value="ABC TRANSPORTER PERMEASE PROTEIN MG189-RELATED-RELATED"/>
    <property type="match status" value="1"/>
</dbReference>
<protein>
    <submittedName>
        <fullName evidence="10">Carbohydrate ABC transporter permease</fullName>
    </submittedName>
</protein>
<keyword evidence="4 7" id="KW-0812">Transmembrane</keyword>
<dbReference type="PROSITE" id="PS50928">
    <property type="entry name" value="ABC_TM1"/>
    <property type="match status" value="1"/>
</dbReference>
<sequence>MTKVEYETQKNTTLPPSQKTSKTLSTRIGFGILYLILSVIAIIQVYPLVWLFLFSLKTNQEVFGMSPFSLPQDPQWGNYVKAWTKGNIDVYFFNSVLYTVVSVVLTVILASFVTFAITRMYWKLSGVVLGLFMAGYMIPLHSTLIPLFNFFKSVNLIDNPISIILSYVAFNLPITIMILSGFYRSLPREVEEAAVMDGCSIHTIFFRITLPMTVPVLSTTVIINMIYNWNEFVFVNTFMSSDKWKTITVGVNNFVGQYLTDWGAIGATLMISIIPVLIAYFILSDKIVEGIAAGSVKG</sequence>
<dbReference type="InterPro" id="IPR000515">
    <property type="entry name" value="MetI-like"/>
</dbReference>
<evidence type="ECO:0000256" key="3">
    <source>
        <dbReference type="ARBA" id="ARBA00022475"/>
    </source>
</evidence>
<evidence type="ECO:0000259" key="9">
    <source>
        <dbReference type="PROSITE" id="PS50928"/>
    </source>
</evidence>
<gene>
    <name evidence="10" type="ORF">FS935_16010</name>
</gene>
<dbReference type="InterPro" id="IPR035906">
    <property type="entry name" value="MetI-like_sf"/>
</dbReference>
<dbReference type="Gene3D" id="1.10.3720.10">
    <property type="entry name" value="MetI-like"/>
    <property type="match status" value="1"/>
</dbReference>
<keyword evidence="6 7" id="KW-0472">Membrane</keyword>
<evidence type="ECO:0000256" key="6">
    <source>
        <dbReference type="ARBA" id="ARBA00023136"/>
    </source>
</evidence>
<dbReference type="OrthoDB" id="187395at2"/>
<keyword evidence="3" id="KW-1003">Cell membrane</keyword>
<name>A0A5C6VY37_9BACI</name>
<dbReference type="EMBL" id="VOQF01000008">
    <property type="protein sequence ID" value="TXC89863.1"/>
    <property type="molecule type" value="Genomic_DNA"/>
</dbReference>
<evidence type="ECO:0000256" key="5">
    <source>
        <dbReference type="ARBA" id="ARBA00022989"/>
    </source>
</evidence>
<feature type="transmembrane region" description="Helical" evidence="7">
    <location>
        <begin position="124"/>
        <end position="148"/>
    </location>
</feature>
<feature type="transmembrane region" description="Helical" evidence="7">
    <location>
        <begin position="262"/>
        <end position="283"/>
    </location>
</feature>
<feature type="domain" description="ABC transmembrane type-1" evidence="9">
    <location>
        <begin position="92"/>
        <end position="283"/>
    </location>
</feature>
<dbReference type="CDD" id="cd06261">
    <property type="entry name" value="TM_PBP2"/>
    <property type="match status" value="1"/>
</dbReference>
<evidence type="ECO:0000256" key="2">
    <source>
        <dbReference type="ARBA" id="ARBA00022448"/>
    </source>
</evidence>
<feature type="transmembrane region" description="Helical" evidence="7">
    <location>
        <begin position="160"/>
        <end position="183"/>
    </location>
</feature>
<keyword evidence="2 7" id="KW-0813">Transport</keyword>
<dbReference type="PANTHER" id="PTHR43744:SF12">
    <property type="entry name" value="ABC TRANSPORTER PERMEASE PROTEIN MG189-RELATED"/>
    <property type="match status" value="1"/>
</dbReference>
<comment type="caution">
    <text evidence="10">The sequence shown here is derived from an EMBL/GenBank/DDBJ whole genome shotgun (WGS) entry which is preliminary data.</text>
</comment>
<feature type="transmembrane region" description="Helical" evidence="7">
    <location>
        <begin position="96"/>
        <end position="117"/>
    </location>
</feature>
<evidence type="ECO:0000256" key="4">
    <source>
        <dbReference type="ARBA" id="ARBA00022692"/>
    </source>
</evidence>
<dbReference type="SUPFAM" id="SSF161098">
    <property type="entry name" value="MetI-like"/>
    <property type="match status" value="1"/>
</dbReference>
<accession>A0A5C6VY37</accession>
<evidence type="ECO:0000313" key="11">
    <source>
        <dbReference type="Proteomes" id="UP000321363"/>
    </source>
</evidence>
<dbReference type="Pfam" id="PF00528">
    <property type="entry name" value="BPD_transp_1"/>
    <property type="match status" value="1"/>
</dbReference>
<feature type="region of interest" description="Disordered" evidence="8">
    <location>
        <begin position="1"/>
        <end position="22"/>
    </location>
</feature>
<organism evidence="10 11">
    <name type="scientific">Metabacillus litoralis</name>
    <dbReference type="NCBI Taxonomy" id="152268"/>
    <lineage>
        <taxon>Bacteria</taxon>
        <taxon>Bacillati</taxon>
        <taxon>Bacillota</taxon>
        <taxon>Bacilli</taxon>
        <taxon>Bacillales</taxon>
        <taxon>Bacillaceae</taxon>
        <taxon>Metabacillus</taxon>
    </lineage>
</organism>
<dbReference type="AlphaFoldDB" id="A0A5C6VY37"/>
<feature type="compositionally biased region" description="Polar residues" evidence="8">
    <location>
        <begin position="9"/>
        <end position="22"/>
    </location>
</feature>
<reference evidence="10 11" key="1">
    <citation type="journal article" date="2005" name="Int. J. Syst. Evol. Microbiol.">
        <title>Bacillus litoralis sp. nov., isolated from a tidal flat of the Yellow Sea in Korea.</title>
        <authorList>
            <person name="Yoon J.H."/>
            <person name="Oh T.K."/>
        </authorList>
    </citation>
    <scope>NUCLEOTIDE SEQUENCE [LARGE SCALE GENOMIC DNA]</scope>
    <source>
        <strain evidence="10 11">SW-211</strain>
    </source>
</reference>
<evidence type="ECO:0000256" key="1">
    <source>
        <dbReference type="ARBA" id="ARBA00004651"/>
    </source>
</evidence>
<comment type="subcellular location">
    <subcellularLocation>
        <location evidence="1 7">Cell membrane</location>
        <topology evidence="1 7">Multi-pass membrane protein</topology>
    </subcellularLocation>
</comment>
<evidence type="ECO:0000256" key="8">
    <source>
        <dbReference type="SAM" id="MobiDB-lite"/>
    </source>
</evidence>
<keyword evidence="11" id="KW-1185">Reference proteome</keyword>
<evidence type="ECO:0000256" key="7">
    <source>
        <dbReference type="RuleBase" id="RU363032"/>
    </source>
</evidence>
<evidence type="ECO:0000313" key="10">
    <source>
        <dbReference type="EMBL" id="TXC89863.1"/>
    </source>
</evidence>
<feature type="transmembrane region" description="Helical" evidence="7">
    <location>
        <begin position="28"/>
        <end position="53"/>
    </location>
</feature>
<dbReference type="GO" id="GO:0005886">
    <property type="term" value="C:plasma membrane"/>
    <property type="evidence" value="ECO:0007669"/>
    <property type="project" value="UniProtKB-SubCell"/>
</dbReference>